<keyword evidence="2" id="KW-1133">Transmembrane helix</keyword>
<dbReference type="RefSeq" id="WP_135073989.1">
    <property type="nucleotide sequence ID" value="NZ_CP038267.1"/>
</dbReference>
<dbReference type="EMBL" id="CP038267">
    <property type="protein sequence ID" value="QBR91407.1"/>
    <property type="molecule type" value="Genomic_DNA"/>
</dbReference>
<sequence>MSATTNQDLAAAPPGPEPGRREWGAGRVTALVVGVLLVVVGLGLLAGAAAVRVTDTVFRDSTGYLMSTAVQLSTSRHALVSEDAHLEDGVPAVDLQGRWLGTVKVEASTSDRDGVFVGIARSADVDAYLDGVGHSVVRELVDTGGGSPRLDTVPGGPPAAAPGERAIWVASAEGPGTRTLTWPVQEGEWTLVVMNADAAAPVEAEVAVGTTAPALEDLAWSLLVAGMLVACAGLVALTAALVRRR</sequence>
<protein>
    <submittedName>
        <fullName evidence="3">Uncharacterized protein</fullName>
    </submittedName>
</protein>
<name>A0A4P7GIA3_9ACTN</name>
<keyword evidence="4" id="KW-1185">Reference proteome</keyword>
<evidence type="ECO:0000313" key="4">
    <source>
        <dbReference type="Proteomes" id="UP000294894"/>
    </source>
</evidence>
<dbReference type="OrthoDB" id="156718at2"/>
<keyword evidence="2" id="KW-0812">Transmembrane</keyword>
<evidence type="ECO:0000256" key="2">
    <source>
        <dbReference type="SAM" id="Phobius"/>
    </source>
</evidence>
<evidence type="ECO:0000256" key="1">
    <source>
        <dbReference type="SAM" id="MobiDB-lite"/>
    </source>
</evidence>
<dbReference type="AlphaFoldDB" id="A0A4P7GIA3"/>
<feature type="transmembrane region" description="Helical" evidence="2">
    <location>
        <begin position="28"/>
        <end position="51"/>
    </location>
</feature>
<gene>
    <name evidence="3" type="ORF">EXE57_03350</name>
</gene>
<feature type="region of interest" description="Disordered" evidence="1">
    <location>
        <begin position="1"/>
        <end position="22"/>
    </location>
</feature>
<accession>A0A4P7GIA3</accession>
<feature type="transmembrane region" description="Helical" evidence="2">
    <location>
        <begin position="218"/>
        <end position="242"/>
    </location>
</feature>
<organism evidence="3 4">
    <name type="scientific">Nocardioides euryhalodurans</name>
    <dbReference type="NCBI Taxonomy" id="2518370"/>
    <lineage>
        <taxon>Bacteria</taxon>
        <taxon>Bacillati</taxon>
        <taxon>Actinomycetota</taxon>
        <taxon>Actinomycetes</taxon>
        <taxon>Propionibacteriales</taxon>
        <taxon>Nocardioidaceae</taxon>
        <taxon>Nocardioides</taxon>
    </lineage>
</organism>
<keyword evidence="2" id="KW-0472">Membrane</keyword>
<evidence type="ECO:0000313" key="3">
    <source>
        <dbReference type="EMBL" id="QBR91407.1"/>
    </source>
</evidence>
<dbReference type="KEGG" id="noy:EXE57_03350"/>
<dbReference type="Proteomes" id="UP000294894">
    <property type="component" value="Chromosome"/>
</dbReference>
<reference evidence="3 4" key="1">
    <citation type="submission" date="2019-03" db="EMBL/GenBank/DDBJ databases">
        <title>Three New Species of Nocardioides, Nocardioides euryhalodurans sp. nov., Nocardioides seonyuensis sp. nov. and Nocardioides eburneoflavus sp. nov., Iolated from Soil.</title>
        <authorList>
            <person name="Roh S.G."/>
            <person name="Lee C."/>
            <person name="Kim M.-K."/>
            <person name="Kim S.B."/>
        </authorList>
    </citation>
    <scope>NUCLEOTIDE SEQUENCE [LARGE SCALE GENOMIC DNA]</scope>
    <source>
        <strain evidence="3 4">MMS17-SY117</strain>
    </source>
</reference>
<proteinExistence type="predicted"/>